<dbReference type="GO" id="GO:0004497">
    <property type="term" value="F:monooxygenase activity"/>
    <property type="evidence" value="ECO:0007669"/>
    <property type="project" value="UniProtKB-KW"/>
</dbReference>
<dbReference type="Gene3D" id="3.50.50.60">
    <property type="entry name" value="FAD/NAD(P)-binding domain"/>
    <property type="match status" value="1"/>
</dbReference>
<dbReference type="Pfam" id="PF01494">
    <property type="entry name" value="FAD_binding_3"/>
    <property type="match status" value="1"/>
</dbReference>
<evidence type="ECO:0000259" key="3">
    <source>
        <dbReference type="Pfam" id="PF01494"/>
    </source>
</evidence>
<dbReference type="SUPFAM" id="SSF51905">
    <property type="entry name" value="FAD/NAD(P)-binding domain"/>
    <property type="match status" value="1"/>
</dbReference>
<dbReference type="RefSeq" id="WP_378302161.1">
    <property type="nucleotide sequence ID" value="NZ_JBHUKS010000005.1"/>
</dbReference>
<evidence type="ECO:0000313" key="5">
    <source>
        <dbReference type="Proteomes" id="UP001597483"/>
    </source>
</evidence>
<protein>
    <submittedName>
        <fullName evidence="4">FAD-dependent monooxygenase</fullName>
    </submittedName>
</protein>
<keyword evidence="5" id="KW-1185">Reference proteome</keyword>
<evidence type="ECO:0000313" key="4">
    <source>
        <dbReference type="EMBL" id="MFD2467437.1"/>
    </source>
</evidence>
<sequence length="556" mass="59840">MTARSVACVGAGPAGLLAATQIKLARPGWQVLVYERAPKDVTYGYGVVFSDVAVRTIEYLAPELGALLANQTRWDDVEIRAGGARYRIPGHGYAALSRHRLLGALAGRAAAVGVDLRYETPATLDDLRGEHDLVVAADGAHSQIRGQLAEELGATVRYGRSKFAWLGTTASFDAMTFVFERTEHGVVVAHGYPHEDGLSTFVVEVPGDGPERGLTQWAEVFADHLGGQALRANGLRWERFPVVQLRNCVHRNVVVIGDAAHTVHYSVGSGTRMALEDGFYLARSLARHDELAPALAEYQRRRLPSTGELQSAGERSMRWFEDAPSHLNKPPAQFAVHLLTRANSVPLATLTAEASQLAEDATEALAGPLSDRDLLDLPLTVGPVRLAGRLAVEAPGSLMVPIAVVDPTRLADDPAWSADFAGAKVISVDLGPYREDPAEERANARRMTAALRDLDRPEDTVLAIRSTLASTADLPPPALLARLRELCAAGWCDLVDLAADDGPPALAAALETADLVRRETGRPVMLSRFRAAHDIVRTHLLAGRIDLWCAESGARP</sequence>
<name>A0ABW5H2E9_9PSEU</name>
<keyword evidence="4" id="KW-0503">Monooxygenase</keyword>
<dbReference type="PANTHER" id="PTHR43476">
    <property type="entry name" value="3-(3-HYDROXY-PHENYL)PROPIONATE/3-HYDROXYCINNAMIC ACID HYDROXYLASE"/>
    <property type="match status" value="1"/>
</dbReference>
<dbReference type="InterPro" id="IPR050631">
    <property type="entry name" value="PheA/TfdB_FAD_monoxygenase"/>
</dbReference>
<proteinExistence type="predicted"/>
<dbReference type="Proteomes" id="UP001597483">
    <property type="component" value="Unassembled WGS sequence"/>
</dbReference>
<dbReference type="Gene3D" id="3.30.9.20">
    <property type="match status" value="1"/>
</dbReference>
<dbReference type="PRINTS" id="PR00420">
    <property type="entry name" value="RNGMNOXGNASE"/>
</dbReference>
<dbReference type="PANTHER" id="PTHR43476:SF4">
    <property type="entry name" value="BLR0106 PROTEIN"/>
    <property type="match status" value="1"/>
</dbReference>
<comment type="caution">
    <text evidence="4">The sequence shown here is derived from an EMBL/GenBank/DDBJ whole genome shotgun (WGS) entry which is preliminary data.</text>
</comment>
<gene>
    <name evidence="4" type="ORF">ACFSVL_08545</name>
</gene>
<dbReference type="EMBL" id="JBHUKS010000005">
    <property type="protein sequence ID" value="MFD2467437.1"/>
    <property type="molecule type" value="Genomic_DNA"/>
</dbReference>
<feature type="domain" description="FAD-binding" evidence="3">
    <location>
        <begin position="119"/>
        <end position="303"/>
    </location>
</feature>
<keyword evidence="2" id="KW-0520">NAD</keyword>
<organism evidence="4 5">
    <name type="scientific">Amycolatopsis silviterrae</name>
    <dbReference type="NCBI Taxonomy" id="1656914"/>
    <lineage>
        <taxon>Bacteria</taxon>
        <taxon>Bacillati</taxon>
        <taxon>Actinomycetota</taxon>
        <taxon>Actinomycetes</taxon>
        <taxon>Pseudonocardiales</taxon>
        <taxon>Pseudonocardiaceae</taxon>
        <taxon>Amycolatopsis</taxon>
    </lineage>
</organism>
<evidence type="ECO:0000256" key="1">
    <source>
        <dbReference type="ARBA" id="ARBA00023002"/>
    </source>
</evidence>
<dbReference type="InterPro" id="IPR002938">
    <property type="entry name" value="FAD-bd"/>
</dbReference>
<accession>A0ABW5H2E9</accession>
<reference evidence="5" key="1">
    <citation type="journal article" date="2019" name="Int. J. Syst. Evol. Microbiol.">
        <title>The Global Catalogue of Microorganisms (GCM) 10K type strain sequencing project: providing services to taxonomists for standard genome sequencing and annotation.</title>
        <authorList>
            <consortium name="The Broad Institute Genomics Platform"/>
            <consortium name="The Broad Institute Genome Sequencing Center for Infectious Disease"/>
            <person name="Wu L."/>
            <person name="Ma J."/>
        </authorList>
    </citation>
    <scope>NUCLEOTIDE SEQUENCE [LARGE SCALE GENOMIC DNA]</scope>
    <source>
        <strain evidence="5">CGMCC 4.7641</strain>
    </source>
</reference>
<keyword evidence="1" id="KW-0560">Oxidoreductase</keyword>
<evidence type="ECO:0000256" key="2">
    <source>
        <dbReference type="ARBA" id="ARBA00023027"/>
    </source>
</evidence>
<dbReference type="InterPro" id="IPR036188">
    <property type="entry name" value="FAD/NAD-bd_sf"/>
</dbReference>